<sequence length="152" mass="17074">MNCKPSTFLLRFWCGRRHTVTRSKVAAFQRPESLQTIFTIHGLWPNYNDGTYPSNCGSTNSFDHSEISDLTNRLQKDWPTLACPSGDGLKFWGHEWNKHGTCSEDVLDQHSYFEKGLDLKKKANLLEALKSAGASWSGGGYGGYGQQLLPMK</sequence>
<dbReference type="PROSITE" id="PS00531">
    <property type="entry name" value="RNASE_T2_2"/>
    <property type="match status" value="1"/>
</dbReference>
<evidence type="ECO:0000256" key="1">
    <source>
        <dbReference type="ARBA" id="ARBA00007469"/>
    </source>
</evidence>
<dbReference type="GO" id="GO:0003723">
    <property type="term" value="F:RNA binding"/>
    <property type="evidence" value="ECO:0007669"/>
    <property type="project" value="InterPro"/>
</dbReference>
<dbReference type="Pfam" id="PF00445">
    <property type="entry name" value="Ribonuclease_T2"/>
    <property type="match status" value="1"/>
</dbReference>
<dbReference type="Gene3D" id="3.90.730.10">
    <property type="entry name" value="Ribonuclease T2-like"/>
    <property type="match status" value="1"/>
</dbReference>
<evidence type="ECO:0000313" key="4">
    <source>
        <dbReference type="Proteomes" id="UP000585474"/>
    </source>
</evidence>
<proteinExistence type="inferred from homology"/>
<dbReference type="PROSITE" id="PS00530">
    <property type="entry name" value="RNASE_T2_1"/>
    <property type="match status" value="1"/>
</dbReference>
<dbReference type="Proteomes" id="UP000585474">
    <property type="component" value="Unassembled WGS sequence"/>
</dbReference>
<dbReference type="PANTHER" id="PTHR11240">
    <property type="entry name" value="RIBONUCLEASE T2"/>
    <property type="match status" value="1"/>
</dbReference>
<dbReference type="GO" id="GO:0006401">
    <property type="term" value="P:RNA catabolic process"/>
    <property type="evidence" value="ECO:0007669"/>
    <property type="project" value="TreeGrafter"/>
</dbReference>
<dbReference type="InterPro" id="IPR001568">
    <property type="entry name" value="RNase_T2-like"/>
</dbReference>
<dbReference type="SUPFAM" id="SSF55895">
    <property type="entry name" value="Ribonuclease Rh-like"/>
    <property type="match status" value="1"/>
</dbReference>
<dbReference type="EMBL" id="BJWL01000352">
    <property type="protein sequence ID" value="GFS40571.1"/>
    <property type="molecule type" value="Genomic_DNA"/>
</dbReference>
<comment type="caution">
    <text evidence="3">The sequence shown here is derived from an EMBL/GenBank/DDBJ whole genome shotgun (WGS) entry which is preliminary data.</text>
</comment>
<dbReference type="InterPro" id="IPR033130">
    <property type="entry name" value="RNase_T2_His_AS_2"/>
</dbReference>
<comment type="similarity">
    <text evidence="1 2">Belongs to the RNase T2 family.</text>
</comment>
<protein>
    <submittedName>
        <fullName evidence="3">Ribonuclease 1</fullName>
    </submittedName>
</protein>
<dbReference type="InterPro" id="IPR036430">
    <property type="entry name" value="RNase_T2-like_sf"/>
</dbReference>
<dbReference type="GO" id="GO:0005576">
    <property type="term" value="C:extracellular region"/>
    <property type="evidence" value="ECO:0007669"/>
    <property type="project" value="TreeGrafter"/>
</dbReference>
<evidence type="ECO:0000256" key="2">
    <source>
        <dbReference type="RuleBase" id="RU004328"/>
    </source>
</evidence>
<name>A0A7J0DR80_9ERIC</name>
<organism evidence="3 4">
    <name type="scientific">Actinidia rufa</name>
    <dbReference type="NCBI Taxonomy" id="165716"/>
    <lineage>
        <taxon>Eukaryota</taxon>
        <taxon>Viridiplantae</taxon>
        <taxon>Streptophyta</taxon>
        <taxon>Embryophyta</taxon>
        <taxon>Tracheophyta</taxon>
        <taxon>Spermatophyta</taxon>
        <taxon>Magnoliopsida</taxon>
        <taxon>eudicotyledons</taxon>
        <taxon>Gunneridae</taxon>
        <taxon>Pentapetalae</taxon>
        <taxon>asterids</taxon>
        <taxon>Ericales</taxon>
        <taxon>Actinidiaceae</taxon>
        <taxon>Actinidia</taxon>
    </lineage>
</organism>
<accession>A0A7J0DR80</accession>
<dbReference type="InterPro" id="IPR018188">
    <property type="entry name" value="RNase_T2_His_AS_1"/>
</dbReference>
<evidence type="ECO:0000313" key="3">
    <source>
        <dbReference type="EMBL" id="GFS40571.1"/>
    </source>
</evidence>
<dbReference type="AlphaFoldDB" id="A0A7J0DR80"/>
<dbReference type="GO" id="GO:0033897">
    <property type="term" value="F:ribonuclease T2 activity"/>
    <property type="evidence" value="ECO:0007669"/>
    <property type="project" value="InterPro"/>
</dbReference>
<dbReference type="PANTHER" id="PTHR11240:SF82">
    <property type="entry name" value="RIBONUCLEASE 3-RELATED"/>
    <property type="match status" value="1"/>
</dbReference>
<reference evidence="4" key="1">
    <citation type="submission" date="2019-07" db="EMBL/GenBank/DDBJ databases">
        <title>De Novo Assembly of kiwifruit Actinidia rufa.</title>
        <authorList>
            <person name="Sugita-Konishi S."/>
            <person name="Sato K."/>
            <person name="Mori E."/>
            <person name="Abe Y."/>
            <person name="Kisaki G."/>
            <person name="Hamano K."/>
            <person name="Suezawa K."/>
            <person name="Otani M."/>
            <person name="Fukuda T."/>
            <person name="Manabe T."/>
            <person name="Gomi K."/>
            <person name="Tabuchi M."/>
            <person name="Akimitsu K."/>
            <person name="Kataoka I."/>
        </authorList>
    </citation>
    <scope>NUCLEOTIDE SEQUENCE [LARGE SCALE GENOMIC DNA]</scope>
    <source>
        <strain evidence="4">cv. Fuchu</strain>
    </source>
</reference>
<dbReference type="OrthoDB" id="435754at2759"/>
<gene>
    <name evidence="3" type="ORF">Acr_00g0069370</name>
</gene>
<keyword evidence="4" id="KW-1185">Reference proteome</keyword>